<dbReference type="RefSeq" id="XP_052741056.1">
    <property type="nucleotide sequence ID" value="XM_052885096.1"/>
</dbReference>
<dbReference type="PANTHER" id="PTHR23227:SF67">
    <property type="entry name" value="CRANIOFACIAL DEVELOPMENT PROTEIN 2-LIKE"/>
    <property type="match status" value="1"/>
</dbReference>
<evidence type="ECO:0000313" key="3">
    <source>
        <dbReference type="RefSeq" id="XP_052741056.1"/>
    </source>
</evidence>
<gene>
    <name evidence="3" type="primary">LOC128198676</name>
</gene>
<dbReference type="InterPro" id="IPR027124">
    <property type="entry name" value="Swc5/CFDP1/2"/>
</dbReference>
<reference evidence="3" key="1">
    <citation type="submission" date="2025-08" db="UniProtKB">
        <authorList>
            <consortium name="RefSeq"/>
        </authorList>
    </citation>
    <scope>IDENTIFICATION</scope>
</reference>
<dbReference type="GeneID" id="128198676"/>
<evidence type="ECO:0000259" key="1">
    <source>
        <dbReference type="Pfam" id="PF03372"/>
    </source>
</evidence>
<proteinExistence type="predicted"/>
<dbReference type="Gene3D" id="3.60.10.10">
    <property type="entry name" value="Endonuclease/exonuclease/phosphatase"/>
    <property type="match status" value="1"/>
</dbReference>
<dbReference type="Pfam" id="PF03372">
    <property type="entry name" value="Exo_endo_phos"/>
    <property type="match status" value="1"/>
</dbReference>
<dbReference type="CDD" id="cd09076">
    <property type="entry name" value="L1-EN"/>
    <property type="match status" value="1"/>
</dbReference>
<dbReference type="InterPro" id="IPR005135">
    <property type="entry name" value="Endo/exonuclease/phosphatase"/>
</dbReference>
<evidence type="ECO:0000313" key="2">
    <source>
        <dbReference type="Proteomes" id="UP001652582"/>
    </source>
</evidence>
<dbReference type="Proteomes" id="UP001652582">
    <property type="component" value="Chromosome 13"/>
</dbReference>
<feature type="domain" description="Endonuclease/exonuclease/phosphatase" evidence="1">
    <location>
        <begin position="9"/>
        <end position="235"/>
    </location>
</feature>
<keyword evidence="2" id="KW-1185">Reference proteome</keyword>
<sequence>MKHNNLYLATYNVRSLSSHERLLELDTALKRIKFDVIGLSETKRLGNSIEEYRNFILFYIGQTPGLHGVGFIVKKYLKENILNFNGLSERVAILNLSFDKLKLSIIQVYAPTEAAPDEDIKEFYKTLNTALSMSNRNVIVMGDFNAKIGQAKSGENSIIKYGYGTRNGRGEMLIEFAFENNLPILNTFFKKKDKRKWTWRSPDGSTKNEIDFILSNLKGNVTNIEVIDLPFSSDHRQVRATLQLQTAHKKSRKNYGNQPKSSLLQDDEIKTYLELLNTSINNLMIINENTFQTFYDKLIHAITTSQQLAYNPANQSKNKIINDLLIQPFTWENTSSHRLGNLH</sequence>
<dbReference type="InterPro" id="IPR036691">
    <property type="entry name" value="Endo/exonu/phosph_ase_sf"/>
</dbReference>
<protein>
    <submittedName>
        <fullName evidence="3">Craniofacial development protein 2-like</fullName>
    </submittedName>
</protein>
<name>A0ABM3LPU0_BICAN</name>
<accession>A0ABM3LPU0</accession>
<dbReference type="SUPFAM" id="SSF56219">
    <property type="entry name" value="DNase I-like"/>
    <property type="match status" value="1"/>
</dbReference>
<dbReference type="PANTHER" id="PTHR23227">
    <property type="entry name" value="BUCENTAUR RELATED"/>
    <property type="match status" value="1"/>
</dbReference>
<organism evidence="2 3">
    <name type="scientific">Bicyclus anynana</name>
    <name type="common">Squinting bush brown butterfly</name>
    <dbReference type="NCBI Taxonomy" id="110368"/>
    <lineage>
        <taxon>Eukaryota</taxon>
        <taxon>Metazoa</taxon>
        <taxon>Ecdysozoa</taxon>
        <taxon>Arthropoda</taxon>
        <taxon>Hexapoda</taxon>
        <taxon>Insecta</taxon>
        <taxon>Pterygota</taxon>
        <taxon>Neoptera</taxon>
        <taxon>Endopterygota</taxon>
        <taxon>Lepidoptera</taxon>
        <taxon>Glossata</taxon>
        <taxon>Ditrysia</taxon>
        <taxon>Papilionoidea</taxon>
        <taxon>Nymphalidae</taxon>
        <taxon>Satyrinae</taxon>
        <taxon>Satyrini</taxon>
        <taxon>Mycalesina</taxon>
        <taxon>Bicyclus</taxon>
    </lineage>
</organism>